<dbReference type="Pfam" id="PF23232">
    <property type="entry name" value="AAA_lid_13"/>
    <property type="match status" value="1"/>
</dbReference>
<dbReference type="GO" id="GO:0016787">
    <property type="term" value="F:hydrolase activity"/>
    <property type="evidence" value="ECO:0007669"/>
    <property type="project" value="UniProtKB-KW"/>
</dbReference>
<dbReference type="Gene3D" id="3.40.50.300">
    <property type="entry name" value="P-loop containing nucleotide triphosphate hydrolases"/>
    <property type="match status" value="1"/>
</dbReference>
<evidence type="ECO:0000313" key="4">
    <source>
        <dbReference type="EMBL" id="KAK8045903.1"/>
    </source>
</evidence>
<evidence type="ECO:0000259" key="2">
    <source>
        <dbReference type="Pfam" id="PF22942"/>
    </source>
</evidence>
<evidence type="ECO:0000256" key="1">
    <source>
        <dbReference type="SAM" id="MobiDB-lite"/>
    </source>
</evidence>
<dbReference type="EMBL" id="JAQQWM010000009">
    <property type="protein sequence ID" value="KAK8045903.1"/>
    <property type="molecule type" value="Genomic_DNA"/>
</dbReference>
<feature type="region of interest" description="Disordered" evidence="1">
    <location>
        <begin position="65"/>
        <end position="143"/>
    </location>
</feature>
<dbReference type="InterPro" id="IPR056599">
    <property type="entry name" value="AAA_lid_fung"/>
</dbReference>
<organism evidence="4 5">
    <name type="scientific">Apiospora saccharicola</name>
    <dbReference type="NCBI Taxonomy" id="335842"/>
    <lineage>
        <taxon>Eukaryota</taxon>
        <taxon>Fungi</taxon>
        <taxon>Dikarya</taxon>
        <taxon>Ascomycota</taxon>
        <taxon>Pezizomycotina</taxon>
        <taxon>Sordariomycetes</taxon>
        <taxon>Xylariomycetidae</taxon>
        <taxon>Amphisphaeriales</taxon>
        <taxon>Apiosporaceae</taxon>
        <taxon>Apiospora</taxon>
    </lineage>
</organism>
<name>A0ABR1TJQ5_9PEZI</name>
<dbReference type="InterPro" id="IPR054289">
    <property type="entry name" value="DUF7025"/>
</dbReference>
<dbReference type="InterPro" id="IPR027417">
    <property type="entry name" value="P-loop_NTPase"/>
</dbReference>
<keyword evidence="5" id="KW-1185">Reference proteome</keyword>
<accession>A0ABR1TJQ5</accession>
<feature type="domain" description="AAA+ ATPase lid" evidence="3">
    <location>
        <begin position="708"/>
        <end position="801"/>
    </location>
</feature>
<dbReference type="Pfam" id="PF22942">
    <property type="entry name" value="DUF7025"/>
    <property type="match status" value="1"/>
</dbReference>
<feature type="compositionally biased region" description="Basic and acidic residues" evidence="1">
    <location>
        <begin position="115"/>
        <end position="128"/>
    </location>
</feature>
<feature type="compositionally biased region" description="Basic and acidic residues" evidence="1">
    <location>
        <begin position="76"/>
        <end position="102"/>
    </location>
</feature>
<evidence type="ECO:0000259" key="3">
    <source>
        <dbReference type="Pfam" id="PF23232"/>
    </source>
</evidence>
<protein>
    <submittedName>
        <fullName evidence="4">P-loop containing nucleoside triphosphate hydrolase protein</fullName>
    </submittedName>
</protein>
<keyword evidence="4" id="KW-0378">Hydrolase</keyword>
<reference evidence="4 5" key="1">
    <citation type="submission" date="2023-01" db="EMBL/GenBank/DDBJ databases">
        <title>Analysis of 21 Apiospora genomes using comparative genomics revels a genus with tremendous synthesis potential of carbohydrate active enzymes and secondary metabolites.</title>
        <authorList>
            <person name="Sorensen T."/>
        </authorList>
    </citation>
    <scope>NUCLEOTIDE SEQUENCE [LARGE SCALE GENOMIC DNA]</scope>
    <source>
        <strain evidence="4 5">CBS 83171</strain>
    </source>
</reference>
<evidence type="ECO:0000313" key="5">
    <source>
        <dbReference type="Proteomes" id="UP001446871"/>
    </source>
</evidence>
<sequence length="813" mass="92602">MEPGDTDPAGENVNSSISQDRTTGQHVQEESDYKLLSGSVSARLRLEELQYKLLEQQNKRRLMMARQAQAAIPSGEVKRSHQEAFAESYSSREESGDDHGIQDSDDSDYSNQDGKYSEASKSPRESSSRPRPKRLKETDDQPSGPAYYILHRVVCSAGYDLCHRRIYRDEPRKTAIRRTHHLAGSSLVADLDDFIGSCGDISFIVFRDFYCEMGTRSSLVERAGQQGIKHFREVISIVSEELHATIQRISKFAPDRDSYGSGSSYPAKACVSPALSMSPTEYTLRFLYHHRQDLVAATSVAADGCSLKVFTSYVLSNPDTMYMRCDDLFSRGLVTHDTLSWLFHPNEIVVLSQEPLVMAYILSEFPKEGSQLDFTCWNWGYDGHWLRRKEKSFTMNLPAYGELRIDTLKLYPLQYATEETRQRLADNGDKFWSFSQPKFVSYQGPDYLGDRVFPPDSRFMLDYHVYSKFHSMSEALTFSSKAKAPYDKWPESIPNTAQLSPVHRLLLPPGIHGFYLKEKKWIHLLVDQIQPITWNKTAFDRLVLPKRTKSLVKALVIVRKQKLESTSAYSLEKAKQDDIIAGKGNGLIMLLHGGPGTGKTLTAGTNPEAVEKYLNSVLHLGKKWNCGKLPYPNSPVKLPYYLLLLDEADIFLEERSLSDLERNSLVSVFLRTLEYYEGVLILTSNRVGTFDEAFKSRIQLALHYRPLDGPSRRKIWNNFFNMMRESDGGGGDKEAVDFDDIAAHMDELAAYEMNGRQIRNSLATARQLAIFEQETLDWDRIKDAIEVASDFNTYIKDVHGHTDEQWSRDNKVR</sequence>
<feature type="region of interest" description="Disordered" evidence="1">
    <location>
        <begin position="1"/>
        <end position="34"/>
    </location>
</feature>
<dbReference type="PANTHER" id="PTHR46411:SF2">
    <property type="entry name" value="AAA+ ATPASE DOMAIN-CONTAINING PROTEIN"/>
    <property type="match status" value="1"/>
</dbReference>
<comment type="caution">
    <text evidence="4">The sequence shown here is derived from an EMBL/GenBank/DDBJ whole genome shotgun (WGS) entry which is preliminary data.</text>
</comment>
<gene>
    <name evidence="4" type="ORF">PG996_013967</name>
</gene>
<proteinExistence type="predicted"/>
<dbReference type="Proteomes" id="UP001446871">
    <property type="component" value="Unassembled WGS sequence"/>
</dbReference>
<feature type="domain" description="DUF7025" evidence="2">
    <location>
        <begin position="325"/>
        <end position="416"/>
    </location>
</feature>
<feature type="compositionally biased region" description="Polar residues" evidence="1">
    <location>
        <begin position="12"/>
        <end position="26"/>
    </location>
</feature>
<dbReference type="PANTHER" id="PTHR46411">
    <property type="entry name" value="FAMILY ATPASE, PUTATIVE-RELATED"/>
    <property type="match status" value="1"/>
</dbReference>
<dbReference type="SUPFAM" id="SSF52540">
    <property type="entry name" value="P-loop containing nucleoside triphosphate hydrolases"/>
    <property type="match status" value="1"/>
</dbReference>